<dbReference type="OrthoDB" id="755532at2759"/>
<comment type="caution">
    <text evidence="1">The sequence shown here is derived from an EMBL/GenBank/DDBJ whole genome shotgun (WGS) entry which is preliminary data.</text>
</comment>
<gene>
    <name evidence="1" type="ORF">BVC80_1211g120</name>
</gene>
<dbReference type="OMA" id="CAKHARR"/>
<accession>A0A200Q3L4</accession>
<dbReference type="AlphaFoldDB" id="A0A200Q3L4"/>
<organism evidence="1 2">
    <name type="scientific">Macleaya cordata</name>
    <name type="common">Five-seeded plume-poppy</name>
    <name type="synonym">Bocconia cordata</name>
    <dbReference type="NCBI Taxonomy" id="56857"/>
    <lineage>
        <taxon>Eukaryota</taxon>
        <taxon>Viridiplantae</taxon>
        <taxon>Streptophyta</taxon>
        <taxon>Embryophyta</taxon>
        <taxon>Tracheophyta</taxon>
        <taxon>Spermatophyta</taxon>
        <taxon>Magnoliopsida</taxon>
        <taxon>Ranunculales</taxon>
        <taxon>Papaveraceae</taxon>
        <taxon>Papaveroideae</taxon>
        <taxon>Macleaya</taxon>
    </lineage>
</organism>
<evidence type="ECO:0000313" key="1">
    <source>
        <dbReference type="EMBL" id="OVA05044.1"/>
    </source>
</evidence>
<dbReference type="InParanoid" id="A0A200Q3L4"/>
<dbReference type="PANTHER" id="PTHR33237">
    <property type="entry name" value="F2P16.13 PROTEIN-RELATED"/>
    <property type="match status" value="1"/>
</dbReference>
<evidence type="ECO:0000313" key="2">
    <source>
        <dbReference type="Proteomes" id="UP000195402"/>
    </source>
</evidence>
<name>A0A200Q3L4_MACCD</name>
<dbReference type="EMBL" id="MVGT01003194">
    <property type="protein sequence ID" value="OVA05044.1"/>
    <property type="molecule type" value="Genomic_DNA"/>
</dbReference>
<reference evidence="1 2" key="1">
    <citation type="journal article" date="2017" name="Mol. Plant">
        <title>The Genome of Medicinal Plant Macleaya cordata Provides New Insights into Benzylisoquinoline Alkaloids Metabolism.</title>
        <authorList>
            <person name="Liu X."/>
            <person name="Liu Y."/>
            <person name="Huang P."/>
            <person name="Ma Y."/>
            <person name="Qing Z."/>
            <person name="Tang Q."/>
            <person name="Cao H."/>
            <person name="Cheng P."/>
            <person name="Zheng Y."/>
            <person name="Yuan Z."/>
            <person name="Zhou Y."/>
            <person name="Liu J."/>
            <person name="Tang Z."/>
            <person name="Zhuo Y."/>
            <person name="Zhang Y."/>
            <person name="Yu L."/>
            <person name="Huang J."/>
            <person name="Yang P."/>
            <person name="Peng Q."/>
            <person name="Zhang J."/>
            <person name="Jiang W."/>
            <person name="Zhang Z."/>
            <person name="Lin K."/>
            <person name="Ro D.K."/>
            <person name="Chen X."/>
            <person name="Xiong X."/>
            <person name="Shang Y."/>
            <person name="Huang S."/>
            <person name="Zeng J."/>
        </authorList>
    </citation>
    <scope>NUCLEOTIDE SEQUENCE [LARGE SCALE GENOMIC DNA]</scope>
    <source>
        <strain evidence="2">cv. BLH2017</strain>
        <tissue evidence="1">Root</tissue>
    </source>
</reference>
<protein>
    <submittedName>
        <fullName evidence="1">Uncharacterized protein</fullName>
    </submittedName>
</protein>
<keyword evidence="2" id="KW-1185">Reference proteome</keyword>
<proteinExistence type="predicted"/>
<sequence>MVNSNLMICTGRGQLVSVSVLVALCIKHASRVLKKIVIEHINPNLTSKSLLASPRQLITTIRIKVIPFLHKKRFGNKGEKKVEDGLWQKNILMGEKCQLPDFSGVIYYDCEGNQLSELPPRSPRGGQLQGFYVPTAIHGN</sequence>
<dbReference type="STRING" id="56857.A0A200Q3L4"/>
<dbReference type="PANTHER" id="PTHR33237:SF46">
    <property type="entry name" value="OS01G0606100 PROTEIN"/>
    <property type="match status" value="1"/>
</dbReference>
<dbReference type="Proteomes" id="UP000195402">
    <property type="component" value="Unassembled WGS sequence"/>
</dbReference>